<evidence type="ECO:0000313" key="6">
    <source>
        <dbReference type="Proteomes" id="UP000031737"/>
    </source>
</evidence>
<dbReference type="GO" id="GO:0042144">
    <property type="term" value="P:vacuole fusion, non-autophagic"/>
    <property type="evidence" value="ECO:0007669"/>
    <property type="project" value="TreeGrafter"/>
</dbReference>
<feature type="region of interest" description="Disordered" evidence="2">
    <location>
        <begin position="715"/>
        <end position="762"/>
    </location>
</feature>
<dbReference type="AlphaFoldDB" id="A0A061J0X0"/>
<comment type="similarity">
    <text evidence="1">Belongs to the VPS16 family.</text>
</comment>
<proteinExistence type="inferred from homology"/>
<dbReference type="PANTHER" id="PTHR12811">
    <property type="entry name" value="VACUOLAR PROTEIN SORTING VPS16"/>
    <property type="match status" value="1"/>
</dbReference>
<dbReference type="GO" id="GO:0030897">
    <property type="term" value="C:HOPS complex"/>
    <property type="evidence" value="ECO:0007669"/>
    <property type="project" value="TreeGrafter"/>
</dbReference>
<evidence type="ECO:0000313" key="5">
    <source>
        <dbReference type="EMBL" id="ESL06942.1"/>
    </source>
</evidence>
<name>A0A061J0X0_TRYRA</name>
<dbReference type="EMBL" id="AUPL01005376">
    <property type="protein sequence ID" value="ESL06942.1"/>
    <property type="molecule type" value="Genomic_DNA"/>
</dbReference>
<sequence length="1002" mass="111094">MVERLGEWFPFSSELYCRKLTLYDRMFWDAPEGPFAEAAVPFSLAMCAFACAAPFGGSVAVIHAASHLPNGDGDVNGTVHVYTSAGEFEARLCLPCGVGSPIDMGWTKEEVLVILTDQQVCVFFNDIYTGSSSLSLDGASSSCTIWLQDNTFPTSSNPLNAAVTSTILSCMRPEGLFCIDANGWLRGVMHVERQPPKLQVPEQLEAGLFPTTFDFIPAEWNDNADTVFYLTTRSHCQKGDSTLHVFTSNHGLHAKTRKRIPGRVLTMKVNHTGLCIAVFTDRAELHVLSSNLGSVEFSLALGSRSRGPEKMEWCGSSFIMLHFNDAVVHQGYPSRTVAPMFSLLVPTLQEASVKCERFDWEREGSGHVVTVSEIDGVRVLTDKACHFLEQVPKSLVTLCRIKPLSLPAQLVAACADGGNRLPRVCRLLSSWGSSTFAGIIDEVMDAAQHEFSPDKQHLLLAAASFASEVHRQYDSDAFVDIVRRLRVLHAVRNHPGCRMPLSFQQYCRLSGLEQVLTFTPSEAQVLVDRVSNRCCFQLAFDITNALNMKPLRLLSQWSCHKVRDTALDENTVYAQIRDVMRLYLGVSYVESSLAAFRHGRTALATALLNEDWSVHRKVTLFLLIGQWELAVHWAALGDDADLIHLALVYAIASVEDRPKLFNVLLNYPAVLAHMLLGARLLPVWRALIEEICTAHFDSTLTVYCARSCITLSLEPGKRETSQESSRQPAALAQVKADAPGTTANRIPTSQSVRRDGHPNTRVDPHLETVLRVLEPPSLSDALAALGASRKMEHNTSGRLAKAISASATRNYPLMFLPISGETGKDELRWLSVHFELVEVQKCLAAEYGDPRFLQCSVARTLYLCLLHGDEGKTEDLRAKFHVTEKAYTYSKLRALCDAGRWAEAEKLGGVLGDHIVSKPSIGYVPFVEQFALHAQVASALRFVQKLDGVATRVTWFMQLQHPRLAIEDAFREKDTKLIRHVLGRTTDSAIQEYGLRCLHELQ</sequence>
<feature type="domain" description="Vps16 C-terminal" evidence="3">
    <location>
        <begin position="834"/>
        <end position="985"/>
    </location>
</feature>
<dbReference type="InterPro" id="IPR006925">
    <property type="entry name" value="Vps16_C"/>
</dbReference>
<evidence type="ECO:0000259" key="4">
    <source>
        <dbReference type="Pfam" id="PF04841"/>
    </source>
</evidence>
<evidence type="ECO:0000256" key="2">
    <source>
        <dbReference type="SAM" id="MobiDB-lite"/>
    </source>
</evidence>
<dbReference type="OrthoDB" id="1792at2759"/>
<evidence type="ECO:0000256" key="1">
    <source>
        <dbReference type="ARBA" id="ARBA00009250"/>
    </source>
</evidence>
<dbReference type="PIRSF" id="PIRSF007949">
    <property type="entry name" value="VPS16"/>
    <property type="match status" value="1"/>
</dbReference>
<keyword evidence="6" id="KW-1185">Reference proteome</keyword>
<gene>
    <name evidence="5" type="ORF">TRSC58_05376</name>
</gene>
<organism evidence="5 6">
    <name type="scientific">Trypanosoma rangeli SC58</name>
    <dbReference type="NCBI Taxonomy" id="429131"/>
    <lineage>
        <taxon>Eukaryota</taxon>
        <taxon>Discoba</taxon>
        <taxon>Euglenozoa</taxon>
        <taxon>Kinetoplastea</taxon>
        <taxon>Metakinetoplastina</taxon>
        <taxon>Trypanosomatida</taxon>
        <taxon>Trypanosomatidae</taxon>
        <taxon>Trypanosoma</taxon>
        <taxon>Herpetosoma</taxon>
    </lineage>
</organism>
<dbReference type="GO" id="GO:0006886">
    <property type="term" value="P:intracellular protein transport"/>
    <property type="evidence" value="ECO:0007669"/>
    <property type="project" value="InterPro"/>
</dbReference>
<dbReference type="Pfam" id="PF04840">
    <property type="entry name" value="Vps16_C"/>
    <property type="match status" value="1"/>
</dbReference>
<dbReference type="InterPro" id="IPR038132">
    <property type="entry name" value="Vps16_C_sf"/>
</dbReference>
<dbReference type="InterPro" id="IPR016534">
    <property type="entry name" value="VPS16"/>
</dbReference>
<dbReference type="Proteomes" id="UP000031737">
    <property type="component" value="Unassembled WGS sequence"/>
</dbReference>
<dbReference type="GO" id="GO:0005768">
    <property type="term" value="C:endosome"/>
    <property type="evidence" value="ECO:0007669"/>
    <property type="project" value="TreeGrafter"/>
</dbReference>
<reference evidence="5 6" key="1">
    <citation type="submission" date="2013-07" db="EMBL/GenBank/DDBJ databases">
        <authorList>
            <person name="Stoco P.H."/>
            <person name="Wagner G."/>
            <person name="Gerber A."/>
            <person name="Zaha A."/>
            <person name="Thompson C."/>
            <person name="Bartholomeu D.C."/>
            <person name="Luckemeyer D.D."/>
            <person name="Bahia D."/>
            <person name="Loreto E."/>
            <person name="Prestes E.B."/>
            <person name="Lima F.M."/>
            <person name="Rodrigues-Luiz G."/>
            <person name="Vallejo G.A."/>
            <person name="Filho J.F."/>
            <person name="Monteiro K.M."/>
            <person name="Tyler K.M."/>
            <person name="de Almeida L.G."/>
            <person name="Ortiz M.F."/>
            <person name="Siervo M.A."/>
            <person name="de Moraes M.H."/>
            <person name="Cunha O.L."/>
            <person name="Mendonca-Neto R."/>
            <person name="Silva R."/>
            <person name="Teixeira S.M."/>
            <person name="Murta S.M."/>
            <person name="Sincero T.C."/>
            <person name="Mendes T.A."/>
            <person name="Urmenyi T.P."/>
            <person name="Silva V.G."/>
            <person name="da Rocha W.D."/>
            <person name="Andersson B."/>
            <person name="Romanha A.J."/>
            <person name="Steindel M."/>
            <person name="de Vasconcelos A.T."/>
            <person name="Grisard E.C."/>
        </authorList>
    </citation>
    <scope>NUCLEOTIDE SEQUENCE [LARGE SCALE GENOMIC DNA]</scope>
    <source>
        <strain evidence="5 6">SC58</strain>
    </source>
</reference>
<comment type="caution">
    <text evidence="5">The sequence shown here is derived from an EMBL/GenBank/DDBJ whole genome shotgun (WGS) entry which is preliminary data.</text>
</comment>
<dbReference type="GO" id="GO:0005765">
    <property type="term" value="C:lysosomal membrane"/>
    <property type="evidence" value="ECO:0007669"/>
    <property type="project" value="TreeGrafter"/>
</dbReference>
<dbReference type="GO" id="GO:0016197">
    <property type="term" value="P:endosomal transport"/>
    <property type="evidence" value="ECO:0007669"/>
    <property type="project" value="TreeGrafter"/>
</dbReference>
<protein>
    <submittedName>
        <fullName evidence="5">Vacuolar protein sorting protein 16</fullName>
    </submittedName>
</protein>
<dbReference type="VEuPathDB" id="TriTrypDB:TRSC58_05376"/>
<evidence type="ECO:0000259" key="3">
    <source>
        <dbReference type="Pfam" id="PF04840"/>
    </source>
</evidence>
<dbReference type="InterPro" id="IPR006926">
    <property type="entry name" value="Vps16_N"/>
</dbReference>
<dbReference type="Gene3D" id="1.10.150.780">
    <property type="entry name" value="Vps16, C-terminal region"/>
    <property type="match status" value="1"/>
</dbReference>
<feature type="compositionally biased region" description="Polar residues" evidence="2">
    <location>
        <begin position="741"/>
        <end position="751"/>
    </location>
</feature>
<feature type="compositionally biased region" description="Basic and acidic residues" evidence="2">
    <location>
        <begin position="752"/>
        <end position="762"/>
    </location>
</feature>
<dbReference type="PANTHER" id="PTHR12811:SF0">
    <property type="entry name" value="VACUOLAR PROTEIN SORTING-ASSOCIATED PROTEIN 16 HOMOLOG"/>
    <property type="match status" value="1"/>
</dbReference>
<accession>A0A061J0X0</accession>
<dbReference type="Pfam" id="PF04841">
    <property type="entry name" value="Vps16_N"/>
    <property type="match status" value="1"/>
</dbReference>
<feature type="domain" description="Vps16 N-terminal" evidence="4">
    <location>
        <begin position="263"/>
        <end position="479"/>
    </location>
</feature>
<dbReference type="GO" id="GO:0003779">
    <property type="term" value="F:actin binding"/>
    <property type="evidence" value="ECO:0007669"/>
    <property type="project" value="TreeGrafter"/>
</dbReference>